<dbReference type="Proteomes" id="UP000694569">
    <property type="component" value="Unplaced"/>
</dbReference>
<dbReference type="InterPro" id="IPR012340">
    <property type="entry name" value="NA-bd_OB-fold"/>
</dbReference>
<dbReference type="SUPFAM" id="SSF50249">
    <property type="entry name" value="Nucleic acid-binding proteins"/>
    <property type="match status" value="1"/>
</dbReference>
<dbReference type="PANTHER" id="PTHR11544">
    <property type="entry name" value="COLD SHOCK DOMAIN CONTAINING PROTEINS"/>
    <property type="match status" value="1"/>
</dbReference>
<accession>A0A8C5LYD9</accession>
<organism evidence="2 3">
    <name type="scientific">Leptobrachium leishanense</name>
    <name type="common">Leishan spiny toad</name>
    <dbReference type="NCBI Taxonomy" id="445787"/>
    <lineage>
        <taxon>Eukaryota</taxon>
        <taxon>Metazoa</taxon>
        <taxon>Chordata</taxon>
        <taxon>Craniata</taxon>
        <taxon>Vertebrata</taxon>
        <taxon>Euteleostomi</taxon>
        <taxon>Amphibia</taxon>
        <taxon>Batrachia</taxon>
        <taxon>Anura</taxon>
        <taxon>Pelobatoidea</taxon>
        <taxon>Megophryidae</taxon>
        <taxon>Leptobrachium</taxon>
    </lineage>
</organism>
<dbReference type="GeneTree" id="ENSGT00940000153341"/>
<protein>
    <recommendedName>
        <fullName evidence="1">CSD domain-containing protein</fullName>
    </recommendedName>
</protein>
<evidence type="ECO:0000259" key="1">
    <source>
        <dbReference type="PROSITE" id="PS51857"/>
    </source>
</evidence>
<dbReference type="InterPro" id="IPR011129">
    <property type="entry name" value="CSD"/>
</dbReference>
<dbReference type="InterPro" id="IPR002059">
    <property type="entry name" value="CSP_DNA-bd"/>
</dbReference>
<dbReference type="InterPro" id="IPR050181">
    <property type="entry name" value="Cold_shock_domain"/>
</dbReference>
<dbReference type="AlphaFoldDB" id="A0A8C5LYD9"/>
<dbReference type="SMART" id="SM00357">
    <property type="entry name" value="CSP"/>
    <property type="match status" value="1"/>
</dbReference>
<dbReference type="GO" id="GO:0003676">
    <property type="term" value="F:nucleic acid binding"/>
    <property type="evidence" value="ECO:0007669"/>
    <property type="project" value="InterPro"/>
</dbReference>
<dbReference type="PROSITE" id="PS51857">
    <property type="entry name" value="CSD_2"/>
    <property type="match status" value="1"/>
</dbReference>
<dbReference type="PRINTS" id="PR00050">
    <property type="entry name" value="COLDSHOCK"/>
</dbReference>
<dbReference type="Gene3D" id="2.40.50.140">
    <property type="entry name" value="Nucleic acid-binding proteins"/>
    <property type="match status" value="1"/>
</dbReference>
<reference evidence="2" key="1">
    <citation type="submission" date="2025-08" db="UniProtKB">
        <authorList>
            <consortium name="Ensembl"/>
        </authorList>
    </citation>
    <scope>IDENTIFICATION</scope>
</reference>
<evidence type="ECO:0000313" key="2">
    <source>
        <dbReference type="Ensembl" id="ENSLLEP00000006892.1"/>
    </source>
</evidence>
<dbReference type="OrthoDB" id="203339at2759"/>
<keyword evidence="3" id="KW-1185">Reference proteome</keyword>
<evidence type="ECO:0000313" key="3">
    <source>
        <dbReference type="Proteomes" id="UP000694569"/>
    </source>
</evidence>
<dbReference type="Pfam" id="PF00313">
    <property type="entry name" value="CSD"/>
    <property type="match status" value="1"/>
</dbReference>
<dbReference type="CDD" id="cd04458">
    <property type="entry name" value="CSP_CDS"/>
    <property type="match status" value="1"/>
</dbReference>
<proteinExistence type="predicted"/>
<feature type="domain" description="CSD" evidence="1">
    <location>
        <begin position="18"/>
        <end position="87"/>
    </location>
</feature>
<dbReference type="Ensembl" id="ENSLLET00000007171.1">
    <property type="protein sequence ID" value="ENSLLEP00000006892.1"/>
    <property type="gene ID" value="ENSLLEG00000004341.1"/>
</dbReference>
<sequence>MCPKVHLVFVGKEGQRNQGFGNCHMFNVRNGYGYINRDDPKEDLFVHQTAIKKNNPRKYLCIVGDGETVEFDVVEGEKGTEAANVTGPGGVPVQGSKYATDFKYYRRYPRRTGGPSRSYQPNYQNSEVGEKPEELLHFCYISLSTA</sequence>
<name>A0A8C5LYD9_9ANUR</name>
<reference evidence="2" key="2">
    <citation type="submission" date="2025-09" db="UniProtKB">
        <authorList>
            <consortium name="Ensembl"/>
        </authorList>
    </citation>
    <scope>IDENTIFICATION</scope>
</reference>